<dbReference type="RefSeq" id="WP_186865383.1">
    <property type="nucleotide sequence ID" value="NZ_JACOPE010000001.1"/>
</dbReference>
<evidence type="ECO:0000313" key="2">
    <source>
        <dbReference type="EMBL" id="MBC5684417.1"/>
    </source>
</evidence>
<evidence type="ECO:0000313" key="3">
    <source>
        <dbReference type="Proteomes" id="UP000631576"/>
    </source>
</evidence>
<feature type="transmembrane region" description="Helical" evidence="1">
    <location>
        <begin position="163"/>
        <end position="183"/>
    </location>
</feature>
<reference evidence="2 3" key="1">
    <citation type="submission" date="2020-08" db="EMBL/GenBank/DDBJ databases">
        <title>Genome public.</title>
        <authorList>
            <person name="Liu C."/>
            <person name="Sun Q."/>
        </authorList>
    </citation>
    <scope>NUCLEOTIDE SEQUENCE [LARGE SCALE GENOMIC DNA]</scope>
    <source>
        <strain evidence="2 3">NSJ-13</strain>
    </source>
</reference>
<evidence type="ECO:0000256" key="1">
    <source>
        <dbReference type="SAM" id="Phobius"/>
    </source>
</evidence>
<feature type="transmembrane region" description="Helical" evidence="1">
    <location>
        <begin position="140"/>
        <end position="157"/>
    </location>
</feature>
<gene>
    <name evidence="2" type="ORF">H8S40_12885</name>
</gene>
<dbReference type="EMBL" id="JACOPE010000001">
    <property type="protein sequence ID" value="MBC5684417.1"/>
    <property type="molecule type" value="Genomic_DNA"/>
</dbReference>
<name>A0ABR7GAH2_9FIRM</name>
<feature type="transmembrane region" description="Helical" evidence="1">
    <location>
        <begin position="253"/>
        <end position="286"/>
    </location>
</feature>
<accession>A0ABR7GAH2</accession>
<comment type="caution">
    <text evidence="2">The sequence shown here is derived from an EMBL/GenBank/DDBJ whole genome shotgun (WGS) entry which is preliminary data.</text>
</comment>
<protein>
    <submittedName>
        <fullName evidence="2">Uncharacterized protein</fullName>
    </submittedName>
</protein>
<proteinExistence type="predicted"/>
<keyword evidence="3" id="KW-1185">Reference proteome</keyword>
<dbReference type="Proteomes" id="UP000631576">
    <property type="component" value="Unassembled WGS sequence"/>
</dbReference>
<keyword evidence="1" id="KW-0472">Membrane</keyword>
<feature type="transmembrane region" description="Helical" evidence="1">
    <location>
        <begin position="204"/>
        <end position="222"/>
    </location>
</feature>
<sequence>MRKDSEIFLRKCLQYKTEIGEDAFELNITYFGEIPNIEVEIDEIINELKTLKCISKKSEIIGETIQIYLILDGITYFSKQKINENWITINFNGDQINVVTDNGRIDAKNYEKDIDNIPKTIVVEGNKNSREASSGGSGDQSFWLGLIGILVLTVFYLDYRIKVQLCLVLASIIIEVATVGAYYNSRKAQVIYGKNIKEMLYFNMVGIICIPLLIGIINMPLYTSKIDLDAFKKIVDMDGIIKAFLNSEYAYYVFFQMVGMILLAFFILHIVCSDFYIIAITNIVIGKKGKWFWNSLFKLTYKRGKDWKIHVSIGILFLVMSILCVIGIVPYIIDVLSNINANNLSKI</sequence>
<organism evidence="2 3">
    <name type="scientific">Ruminococcus hominis</name>
    <dbReference type="NCBI Taxonomy" id="2763065"/>
    <lineage>
        <taxon>Bacteria</taxon>
        <taxon>Bacillati</taxon>
        <taxon>Bacillota</taxon>
        <taxon>Clostridia</taxon>
        <taxon>Eubacteriales</taxon>
        <taxon>Oscillospiraceae</taxon>
        <taxon>Ruminococcus</taxon>
    </lineage>
</organism>
<keyword evidence="1" id="KW-0812">Transmembrane</keyword>
<keyword evidence="1" id="KW-1133">Transmembrane helix</keyword>
<feature type="transmembrane region" description="Helical" evidence="1">
    <location>
        <begin position="307"/>
        <end position="333"/>
    </location>
</feature>